<reference evidence="2 3" key="1">
    <citation type="submission" date="2019-09" db="EMBL/GenBank/DDBJ databases">
        <title>H2 Metabolism Revealed by Metagenomic Analysis in Subglacial Sediment of East Antarctica.</title>
        <authorList>
            <person name="Yang Z."/>
            <person name="Zhang Y."/>
            <person name="Lv Y."/>
            <person name="Yan W."/>
            <person name="Xiao X."/>
            <person name="Sun B."/>
            <person name="Ma H."/>
        </authorList>
    </citation>
    <scope>NUCLEOTIDE SEQUENCE [LARGE SCALE GENOMIC DNA]</scope>
    <source>
        <strain evidence="2">Bin2_2</strain>
    </source>
</reference>
<dbReference type="AlphaFoldDB" id="A0A7C9JVB0"/>
<evidence type="ECO:0000313" key="2">
    <source>
        <dbReference type="EMBL" id="NDP47037.1"/>
    </source>
</evidence>
<organism evidence="2 3">
    <name type="scientific">Sulfuriferula multivorans</name>
    <dbReference type="NCBI Taxonomy" id="1559896"/>
    <lineage>
        <taxon>Bacteria</taxon>
        <taxon>Pseudomonadati</taxon>
        <taxon>Pseudomonadota</taxon>
        <taxon>Betaproteobacteria</taxon>
        <taxon>Nitrosomonadales</taxon>
        <taxon>Sulfuricellaceae</taxon>
        <taxon>Sulfuriferula</taxon>
    </lineage>
</organism>
<feature type="domain" description="PAS" evidence="1">
    <location>
        <begin position="21"/>
        <end position="69"/>
    </location>
</feature>
<dbReference type="InterPro" id="IPR029016">
    <property type="entry name" value="GAF-like_dom_sf"/>
</dbReference>
<dbReference type="InterPro" id="IPR035965">
    <property type="entry name" value="PAS-like_dom_sf"/>
</dbReference>
<gene>
    <name evidence="2" type="ORF">GZ085_01350</name>
</gene>
<dbReference type="SMART" id="SM00091">
    <property type="entry name" value="PAS"/>
    <property type="match status" value="1"/>
</dbReference>
<protein>
    <submittedName>
        <fullName evidence="2">PAS domain S-box protein</fullName>
    </submittedName>
</protein>
<dbReference type="NCBIfam" id="TIGR00229">
    <property type="entry name" value="sensory_box"/>
    <property type="match status" value="1"/>
</dbReference>
<sequence>MESPPTPHPYSTDASKALRASESRYRRLFETAQDGILLLNADTAQIEDVNPYLIDLLGYSHAEFLGKKLWEVGPFADRAESKEMFAELQTTGYVRYEDLPLKTKTGAQIEAEFVCNTYESEGIKVIQCNLRDITERKATEAKSRRHAQLYAALGQCNQAIVHCASEDELFLQICRAAVQFGGMKMAWIGLIDSETLRVQPVASFGDATEYLKDINVSVDADTPFGCGPTGTAIREDRLYWCQDFLDDPVAVPWR</sequence>
<dbReference type="Pfam" id="PF13426">
    <property type="entry name" value="PAS_9"/>
    <property type="match status" value="1"/>
</dbReference>
<dbReference type="InterPro" id="IPR003018">
    <property type="entry name" value="GAF"/>
</dbReference>
<dbReference type="PROSITE" id="PS50112">
    <property type="entry name" value="PAS"/>
    <property type="match status" value="1"/>
</dbReference>
<dbReference type="Gene3D" id="3.30.450.20">
    <property type="entry name" value="PAS domain"/>
    <property type="match status" value="1"/>
</dbReference>
<evidence type="ECO:0000259" key="1">
    <source>
        <dbReference type="PROSITE" id="PS50112"/>
    </source>
</evidence>
<dbReference type="Gene3D" id="3.30.450.40">
    <property type="match status" value="1"/>
</dbReference>
<dbReference type="InterPro" id="IPR000014">
    <property type="entry name" value="PAS"/>
</dbReference>
<dbReference type="Proteomes" id="UP000483432">
    <property type="component" value="Unassembled WGS sequence"/>
</dbReference>
<comment type="caution">
    <text evidence="2">The sequence shown here is derived from an EMBL/GenBank/DDBJ whole genome shotgun (WGS) entry which is preliminary data.</text>
</comment>
<dbReference type="Pfam" id="PF13185">
    <property type="entry name" value="GAF_2"/>
    <property type="match status" value="1"/>
</dbReference>
<dbReference type="CDD" id="cd00130">
    <property type="entry name" value="PAS"/>
    <property type="match status" value="1"/>
</dbReference>
<dbReference type="EMBL" id="JAAFGW010000010">
    <property type="protein sequence ID" value="NDP47037.1"/>
    <property type="molecule type" value="Genomic_DNA"/>
</dbReference>
<dbReference type="SUPFAM" id="SSF55785">
    <property type="entry name" value="PYP-like sensor domain (PAS domain)"/>
    <property type="match status" value="1"/>
</dbReference>
<name>A0A7C9JVB0_9PROT</name>
<evidence type="ECO:0000313" key="3">
    <source>
        <dbReference type="Proteomes" id="UP000483432"/>
    </source>
</evidence>
<accession>A0A7C9JVB0</accession>
<proteinExistence type="predicted"/>
<dbReference type="SUPFAM" id="SSF55781">
    <property type="entry name" value="GAF domain-like"/>
    <property type="match status" value="1"/>
</dbReference>